<comment type="caution">
    <text evidence="1">The sequence shown here is derived from an EMBL/GenBank/DDBJ whole genome shotgun (WGS) entry which is preliminary data.</text>
</comment>
<proteinExistence type="predicted"/>
<dbReference type="InterPro" id="IPR032801">
    <property type="entry name" value="PXL2A/B/C"/>
</dbReference>
<sequence length="125" mass="13975">MDIKKELDAMEVALVGIGSGTPEDARYFIEKFSYEGEMYLNQELDAYRAFDLKRGFWRTLGPSPLARGFRAMKQGFRQGRSAGDLWQQGGIFVIGPGDRLLFEHINGMAGDQADLKDVLRTAALP</sequence>
<accession>A0A562RVH5</accession>
<keyword evidence="2" id="KW-1185">Reference proteome</keyword>
<evidence type="ECO:0000313" key="2">
    <source>
        <dbReference type="Proteomes" id="UP000318307"/>
    </source>
</evidence>
<organism evidence="1 2">
    <name type="scientific">Desulfobotulus alkaliphilus</name>
    <dbReference type="NCBI Taxonomy" id="622671"/>
    <lineage>
        <taxon>Bacteria</taxon>
        <taxon>Pseudomonadati</taxon>
        <taxon>Thermodesulfobacteriota</taxon>
        <taxon>Desulfobacteria</taxon>
        <taxon>Desulfobacterales</taxon>
        <taxon>Desulfobacteraceae</taxon>
        <taxon>Desulfobotulus</taxon>
    </lineage>
</organism>
<dbReference type="OrthoDB" id="5419297at2"/>
<evidence type="ECO:0000313" key="1">
    <source>
        <dbReference type="EMBL" id="TWI73071.1"/>
    </source>
</evidence>
<dbReference type="PANTHER" id="PTHR28630">
    <property type="match status" value="1"/>
</dbReference>
<dbReference type="Gene3D" id="3.40.30.10">
    <property type="entry name" value="Glutaredoxin"/>
    <property type="match status" value="1"/>
</dbReference>
<dbReference type="Pfam" id="PF13911">
    <property type="entry name" value="AhpC-TSA_2"/>
    <property type="match status" value="1"/>
</dbReference>
<gene>
    <name evidence="1" type="ORF">LZ24_01482</name>
</gene>
<name>A0A562RVH5_9BACT</name>
<dbReference type="AlphaFoldDB" id="A0A562RVH5"/>
<reference evidence="1 2" key="1">
    <citation type="submission" date="2019-07" db="EMBL/GenBank/DDBJ databases">
        <title>Genome sequencing of 100 strains of the haloalkaliphilic chemolithoautotrophic sulfur-oxidizing bacterium Thioalkalivibrio.</title>
        <authorList>
            <person name="Muyzer G."/>
        </authorList>
    </citation>
    <scope>NUCLEOTIDE SEQUENCE [LARGE SCALE GENOMIC DNA]</scope>
    <source>
        <strain evidence="1 2">ASO4-4</strain>
    </source>
</reference>
<dbReference type="PANTHER" id="PTHR28630:SF3">
    <property type="entry name" value="PEROXIREDOXIN-LIKE 2C"/>
    <property type="match status" value="1"/>
</dbReference>
<protein>
    <submittedName>
        <fullName evidence="1">Alkyl-hydroperoxide reductase/thiol specific antioxidant family protein</fullName>
    </submittedName>
</protein>
<dbReference type="Proteomes" id="UP000318307">
    <property type="component" value="Unassembled WGS sequence"/>
</dbReference>
<dbReference type="EMBL" id="VLLC01000009">
    <property type="protein sequence ID" value="TWI73071.1"/>
    <property type="molecule type" value="Genomic_DNA"/>
</dbReference>